<protein>
    <recommendedName>
        <fullName evidence="1">ABC transporter domain-containing protein</fullName>
    </recommendedName>
</protein>
<dbReference type="GO" id="GO:0005524">
    <property type="term" value="F:ATP binding"/>
    <property type="evidence" value="ECO:0007669"/>
    <property type="project" value="InterPro"/>
</dbReference>
<reference evidence="2 3" key="1">
    <citation type="journal article" date="2014" name="Nature">
        <title>Sequential evolution of bacterial morphology by co-option of a developmental regulator.</title>
        <authorList>
            <person name="Jiang C."/>
            <person name="Brown P.J."/>
            <person name="Ducret A."/>
            <person name="Brun Y.V."/>
        </authorList>
    </citation>
    <scope>NUCLEOTIDE SEQUENCE [LARGE SCALE GENOMIC DNA]</scope>
    <source>
        <strain evidence="2 3">DSM 16100</strain>
    </source>
</reference>
<keyword evidence="3" id="KW-1185">Reference proteome</keyword>
<dbReference type="SUPFAM" id="SSF52540">
    <property type="entry name" value="P-loop containing nucleoside triphosphate hydrolases"/>
    <property type="match status" value="1"/>
</dbReference>
<accession>V4P2Y7</accession>
<organism evidence="2 3">
    <name type="scientific">Asticcacaulis benevestitus DSM 16100 = ATCC BAA-896</name>
    <dbReference type="NCBI Taxonomy" id="1121022"/>
    <lineage>
        <taxon>Bacteria</taxon>
        <taxon>Pseudomonadati</taxon>
        <taxon>Pseudomonadota</taxon>
        <taxon>Alphaproteobacteria</taxon>
        <taxon>Caulobacterales</taxon>
        <taxon>Caulobacteraceae</taxon>
        <taxon>Asticcacaulis</taxon>
    </lineage>
</organism>
<dbReference type="AlphaFoldDB" id="V4P2Y7"/>
<dbReference type="Proteomes" id="UP000017837">
    <property type="component" value="Unassembled WGS sequence"/>
</dbReference>
<dbReference type="GO" id="GO:0016887">
    <property type="term" value="F:ATP hydrolysis activity"/>
    <property type="evidence" value="ECO:0007669"/>
    <property type="project" value="InterPro"/>
</dbReference>
<dbReference type="PANTHER" id="PTHR24221:SF606">
    <property type="entry name" value="COLICIN V SECRETION-PROCESSING ATP-BINDING PROTEIN"/>
    <property type="match status" value="1"/>
</dbReference>
<dbReference type="InterPro" id="IPR027417">
    <property type="entry name" value="P-loop_NTPase"/>
</dbReference>
<comment type="caution">
    <text evidence="2">The sequence shown here is derived from an EMBL/GenBank/DDBJ whole genome shotgun (WGS) entry which is preliminary data.</text>
</comment>
<dbReference type="OrthoDB" id="5288404at2"/>
<sequence>MAAIHSEIMSMPMKLETFVGDMGGALSGGQKQRLLIARAIYRRPRFLLMDEATSHLDADNEMPINRNLRSLRITRVIIAHRVETIRNSDMVLDMRTGKMEATSAYTNEETTPAN</sequence>
<evidence type="ECO:0000313" key="3">
    <source>
        <dbReference type="Proteomes" id="UP000017837"/>
    </source>
</evidence>
<gene>
    <name evidence="2" type="ORF">ABENE_20925</name>
</gene>
<dbReference type="InterPro" id="IPR003439">
    <property type="entry name" value="ABC_transporter-like_ATP-bd"/>
</dbReference>
<name>V4P2Y7_9CAUL</name>
<dbReference type="PANTHER" id="PTHR24221">
    <property type="entry name" value="ATP-BINDING CASSETTE SUB-FAMILY B"/>
    <property type="match status" value="1"/>
</dbReference>
<dbReference type="eggNOG" id="COG2274">
    <property type="taxonomic scope" value="Bacteria"/>
</dbReference>
<evidence type="ECO:0000259" key="1">
    <source>
        <dbReference type="Pfam" id="PF00005"/>
    </source>
</evidence>
<dbReference type="EMBL" id="AWGB01000076">
    <property type="protein sequence ID" value="ESQ82481.1"/>
    <property type="molecule type" value="Genomic_DNA"/>
</dbReference>
<dbReference type="InterPro" id="IPR039421">
    <property type="entry name" value="Type_1_exporter"/>
</dbReference>
<dbReference type="Gene3D" id="3.40.50.300">
    <property type="entry name" value="P-loop containing nucleotide triphosphate hydrolases"/>
    <property type="match status" value="1"/>
</dbReference>
<dbReference type="RefSeq" id="WP_023447455.1">
    <property type="nucleotide sequence ID" value="NZ_AQWM01000052.1"/>
</dbReference>
<feature type="domain" description="ABC transporter" evidence="1">
    <location>
        <begin position="12"/>
        <end position="54"/>
    </location>
</feature>
<dbReference type="PATRIC" id="fig|1121022.4.peg.4288"/>
<proteinExistence type="predicted"/>
<dbReference type="GO" id="GO:0034040">
    <property type="term" value="F:ATPase-coupled lipid transmembrane transporter activity"/>
    <property type="evidence" value="ECO:0007669"/>
    <property type="project" value="TreeGrafter"/>
</dbReference>
<dbReference type="Pfam" id="PF00005">
    <property type="entry name" value="ABC_tran"/>
    <property type="match status" value="1"/>
</dbReference>
<evidence type="ECO:0000313" key="2">
    <source>
        <dbReference type="EMBL" id="ESQ82481.1"/>
    </source>
</evidence>